<evidence type="ECO:0000256" key="1">
    <source>
        <dbReference type="SAM" id="SignalP"/>
    </source>
</evidence>
<feature type="chain" id="PRO_5045924541" evidence="1">
    <location>
        <begin position="20"/>
        <end position="113"/>
    </location>
</feature>
<comment type="caution">
    <text evidence="2">The sequence shown here is derived from an EMBL/GenBank/DDBJ whole genome shotgun (WGS) entry which is preliminary data.</text>
</comment>
<dbReference type="Proteomes" id="UP001250932">
    <property type="component" value="Unassembled WGS sequence"/>
</dbReference>
<gene>
    <name evidence="2" type="ORF">PPG34_17710</name>
</gene>
<keyword evidence="3" id="KW-1185">Reference proteome</keyword>
<name>A0ABU3KD73_9BACT</name>
<organism evidence="2 3">
    <name type="scientific">Candidatus Nitronereus thalassa</name>
    <dbReference type="NCBI Taxonomy" id="3020898"/>
    <lineage>
        <taxon>Bacteria</taxon>
        <taxon>Pseudomonadati</taxon>
        <taxon>Nitrospirota</taxon>
        <taxon>Nitrospiria</taxon>
        <taxon>Nitrospirales</taxon>
        <taxon>Nitrospiraceae</taxon>
        <taxon>Candidatus Nitronereus</taxon>
    </lineage>
</organism>
<proteinExistence type="predicted"/>
<sequence>MKHRVLAALYCLTFSVILANPIHSAPPSLPSAIDQFVAKIFPLASHYHWVVNNAQKETSQEMILDINTFVTKKETGDTPIENRFLLLVMDGEVRAAQKIPLDSTVDCGKDTEI</sequence>
<accession>A0ABU3KD73</accession>
<dbReference type="RefSeq" id="WP_313834777.1">
    <property type="nucleotide sequence ID" value="NZ_JAQOUE010000002.1"/>
</dbReference>
<dbReference type="EMBL" id="JAQOUE010000002">
    <property type="protein sequence ID" value="MDT7044192.1"/>
    <property type="molecule type" value="Genomic_DNA"/>
</dbReference>
<evidence type="ECO:0000313" key="2">
    <source>
        <dbReference type="EMBL" id="MDT7044192.1"/>
    </source>
</evidence>
<reference evidence="2 3" key="1">
    <citation type="journal article" date="2023" name="ISME J.">
        <title>Cultivation and genomic characterization of novel and ubiquitous marine nitrite-oxidizing bacteria from the Nitrospirales.</title>
        <authorList>
            <person name="Mueller A.J."/>
            <person name="Daebeler A."/>
            <person name="Herbold C.W."/>
            <person name="Kirkegaard R.H."/>
            <person name="Daims H."/>
        </authorList>
    </citation>
    <scope>NUCLEOTIDE SEQUENCE [LARGE SCALE GENOMIC DNA]</scope>
    <source>
        <strain evidence="2 3">EB</strain>
    </source>
</reference>
<keyword evidence="1" id="KW-0732">Signal</keyword>
<evidence type="ECO:0000313" key="3">
    <source>
        <dbReference type="Proteomes" id="UP001250932"/>
    </source>
</evidence>
<protein>
    <submittedName>
        <fullName evidence="2">Uncharacterized protein</fullName>
    </submittedName>
</protein>
<feature type="signal peptide" evidence="1">
    <location>
        <begin position="1"/>
        <end position="19"/>
    </location>
</feature>